<organism evidence="2">
    <name type="scientific">Solanum chacoense</name>
    <name type="common">Chaco potato</name>
    <dbReference type="NCBI Taxonomy" id="4108"/>
    <lineage>
        <taxon>Eukaryota</taxon>
        <taxon>Viridiplantae</taxon>
        <taxon>Streptophyta</taxon>
        <taxon>Embryophyta</taxon>
        <taxon>Tracheophyta</taxon>
        <taxon>Spermatophyta</taxon>
        <taxon>Magnoliopsida</taxon>
        <taxon>eudicotyledons</taxon>
        <taxon>Gunneridae</taxon>
        <taxon>Pentapetalae</taxon>
        <taxon>asterids</taxon>
        <taxon>lamiids</taxon>
        <taxon>Solanales</taxon>
        <taxon>Solanaceae</taxon>
        <taxon>Solanoideae</taxon>
        <taxon>Solaneae</taxon>
        <taxon>Solanum</taxon>
    </lineage>
</organism>
<proteinExistence type="predicted"/>
<feature type="transmembrane region" description="Helical" evidence="1">
    <location>
        <begin position="12"/>
        <end position="32"/>
    </location>
</feature>
<dbReference type="AlphaFoldDB" id="A0A0V0GN08"/>
<keyword evidence="1" id="KW-0472">Membrane</keyword>
<accession>A0A0V0GN08</accession>
<keyword evidence="1" id="KW-1133">Transmembrane helix</keyword>
<protein>
    <submittedName>
        <fullName evidence="2">Putative ovule protein</fullName>
    </submittedName>
</protein>
<sequence length="73" mass="8407">MIYSFCWRNESLLGALLYQVLLESSSFLLVYLFSLSCCNDVLELIDIYSNDLMGRCLGFLMALTRAYLFLTCI</sequence>
<evidence type="ECO:0000313" key="2">
    <source>
        <dbReference type="EMBL" id="JAP09331.1"/>
    </source>
</evidence>
<name>A0A0V0GN08_SOLCH</name>
<evidence type="ECO:0000256" key="1">
    <source>
        <dbReference type="SAM" id="Phobius"/>
    </source>
</evidence>
<reference evidence="2" key="1">
    <citation type="submission" date="2015-12" db="EMBL/GenBank/DDBJ databases">
        <title>Gene expression during late stages of embryo sac development: a critical building block for successful pollen-pistil interactions.</title>
        <authorList>
            <person name="Liu Y."/>
            <person name="Joly V."/>
            <person name="Sabar M."/>
            <person name="Matton D.P."/>
        </authorList>
    </citation>
    <scope>NUCLEOTIDE SEQUENCE</scope>
</reference>
<keyword evidence="1" id="KW-0812">Transmembrane</keyword>
<dbReference type="EMBL" id="GEDG01035206">
    <property type="protein sequence ID" value="JAP09331.1"/>
    <property type="molecule type" value="Transcribed_RNA"/>
</dbReference>